<keyword evidence="11" id="KW-1185">Reference proteome</keyword>
<gene>
    <name evidence="10" type="ORF">HF521_015070</name>
</gene>
<comment type="caution">
    <text evidence="10">The sequence shown here is derived from an EMBL/GenBank/DDBJ whole genome shotgun (WGS) entry which is preliminary data.</text>
</comment>
<sequence>MILICIASLLACSAAEFSIVVPKAPVSAFLGSSVILPCNLSPSINARTFEVRWYKNGEHEKPVLFYKEKKNTGQSQDRDRVSLIGELDNRNVSLKLDHLTMADSGEYTCFVKSLSWYEKGSMNLAVKVLGSTPLLLYHESVEKMNVTCRSFGWSPKPTLTWRDSTGRELPNTHTKYTTDSEGLVNVSSWLLFSPSDSEWISCTVGLNLQEIKESRIVPMKGFWMEAFISTLVLSLIVIITYTVLLILFRKGLLPHCSSHKNAKAADSSHESLPAETMPLNAIENTTQGHFYIFFQSTNYTYKTAIAGGVEV</sequence>
<organism evidence="10 11">
    <name type="scientific">Silurus meridionalis</name>
    <name type="common">Southern catfish</name>
    <name type="synonym">Silurus soldatovi meridionalis</name>
    <dbReference type="NCBI Taxonomy" id="175797"/>
    <lineage>
        <taxon>Eukaryota</taxon>
        <taxon>Metazoa</taxon>
        <taxon>Chordata</taxon>
        <taxon>Craniata</taxon>
        <taxon>Vertebrata</taxon>
        <taxon>Euteleostomi</taxon>
        <taxon>Actinopterygii</taxon>
        <taxon>Neopterygii</taxon>
        <taxon>Teleostei</taxon>
        <taxon>Ostariophysi</taxon>
        <taxon>Siluriformes</taxon>
        <taxon>Siluridae</taxon>
        <taxon>Silurus</taxon>
    </lineage>
</organism>
<dbReference type="GO" id="GO:0001817">
    <property type="term" value="P:regulation of cytokine production"/>
    <property type="evidence" value="ECO:0007669"/>
    <property type="project" value="TreeGrafter"/>
</dbReference>
<dbReference type="SMART" id="SM00406">
    <property type="entry name" value="IGv"/>
    <property type="match status" value="1"/>
</dbReference>
<feature type="domain" description="Ig-like" evidence="9">
    <location>
        <begin position="15"/>
        <end position="125"/>
    </location>
</feature>
<evidence type="ECO:0000256" key="8">
    <source>
        <dbReference type="SAM" id="SignalP"/>
    </source>
</evidence>
<dbReference type="GO" id="GO:0005102">
    <property type="term" value="F:signaling receptor binding"/>
    <property type="evidence" value="ECO:0007669"/>
    <property type="project" value="TreeGrafter"/>
</dbReference>
<evidence type="ECO:0000256" key="1">
    <source>
        <dbReference type="ARBA" id="ARBA00004370"/>
    </source>
</evidence>
<keyword evidence="7" id="KW-0812">Transmembrane</keyword>
<dbReference type="InterPro" id="IPR050504">
    <property type="entry name" value="IgSF_BTN/MOG"/>
</dbReference>
<keyword evidence="4" id="KW-1015">Disulfide bond</keyword>
<proteinExistence type="predicted"/>
<dbReference type="GO" id="GO:1903037">
    <property type="term" value="P:regulation of leukocyte cell-cell adhesion"/>
    <property type="evidence" value="ECO:0007669"/>
    <property type="project" value="UniProtKB-ARBA"/>
</dbReference>
<keyword evidence="3 7" id="KW-0472">Membrane</keyword>
<dbReference type="InterPro" id="IPR053896">
    <property type="entry name" value="BTN3A2-like_Ig-C"/>
</dbReference>
<dbReference type="AlphaFoldDB" id="A0A8T0A6Y5"/>
<feature type="domain" description="Ig-like" evidence="9">
    <location>
        <begin position="139"/>
        <end position="218"/>
    </location>
</feature>
<dbReference type="InterPro" id="IPR013783">
    <property type="entry name" value="Ig-like_fold"/>
</dbReference>
<feature type="signal peptide" evidence="8">
    <location>
        <begin position="1"/>
        <end position="15"/>
    </location>
</feature>
<evidence type="ECO:0000256" key="3">
    <source>
        <dbReference type="ARBA" id="ARBA00023136"/>
    </source>
</evidence>
<evidence type="ECO:0000313" key="11">
    <source>
        <dbReference type="Proteomes" id="UP000606274"/>
    </source>
</evidence>
<dbReference type="SMART" id="SM00409">
    <property type="entry name" value="IG"/>
    <property type="match status" value="1"/>
</dbReference>
<evidence type="ECO:0000256" key="2">
    <source>
        <dbReference type="ARBA" id="ARBA00022729"/>
    </source>
</evidence>
<protein>
    <recommendedName>
        <fullName evidence="9">Ig-like domain-containing protein</fullName>
    </recommendedName>
</protein>
<dbReference type="Pfam" id="PF22705">
    <property type="entry name" value="C2-set_3"/>
    <property type="match status" value="1"/>
</dbReference>
<evidence type="ECO:0000256" key="6">
    <source>
        <dbReference type="ARBA" id="ARBA00023319"/>
    </source>
</evidence>
<dbReference type="GO" id="GO:0050863">
    <property type="term" value="P:regulation of T cell activation"/>
    <property type="evidence" value="ECO:0007669"/>
    <property type="project" value="UniProtKB-ARBA"/>
</dbReference>
<dbReference type="PANTHER" id="PTHR24100">
    <property type="entry name" value="BUTYROPHILIN"/>
    <property type="match status" value="1"/>
</dbReference>
<feature type="transmembrane region" description="Helical" evidence="7">
    <location>
        <begin position="222"/>
        <end position="248"/>
    </location>
</feature>
<feature type="chain" id="PRO_5035772759" description="Ig-like domain-containing protein" evidence="8">
    <location>
        <begin position="16"/>
        <end position="311"/>
    </location>
</feature>
<dbReference type="Pfam" id="PF07686">
    <property type="entry name" value="V-set"/>
    <property type="match status" value="1"/>
</dbReference>
<evidence type="ECO:0000256" key="5">
    <source>
        <dbReference type="ARBA" id="ARBA00023180"/>
    </source>
</evidence>
<evidence type="ECO:0000256" key="7">
    <source>
        <dbReference type="SAM" id="Phobius"/>
    </source>
</evidence>
<dbReference type="Gene3D" id="2.60.40.10">
    <property type="entry name" value="Immunoglobulins"/>
    <property type="match status" value="2"/>
</dbReference>
<accession>A0A8T0A6Y5</accession>
<evidence type="ECO:0000256" key="4">
    <source>
        <dbReference type="ARBA" id="ARBA00023157"/>
    </source>
</evidence>
<dbReference type="InterPro" id="IPR003599">
    <property type="entry name" value="Ig_sub"/>
</dbReference>
<keyword evidence="7" id="KW-1133">Transmembrane helix</keyword>
<keyword evidence="2 8" id="KW-0732">Signal</keyword>
<dbReference type="GO" id="GO:0050852">
    <property type="term" value="P:T cell receptor signaling pathway"/>
    <property type="evidence" value="ECO:0007669"/>
    <property type="project" value="TreeGrafter"/>
</dbReference>
<dbReference type="InterPro" id="IPR013106">
    <property type="entry name" value="Ig_V-set"/>
</dbReference>
<name>A0A8T0A6Y5_SILME</name>
<dbReference type="FunFam" id="2.60.40.10:FF:000142">
    <property type="entry name" value="V-set domain-containing T-cell activation inhibitor 1"/>
    <property type="match status" value="1"/>
</dbReference>
<dbReference type="Proteomes" id="UP000606274">
    <property type="component" value="Unassembled WGS sequence"/>
</dbReference>
<dbReference type="PANTHER" id="PTHR24100:SF149">
    <property type="entry name" value="BG-LIKE ANTIGEN 1-RELATED"/>
    <property type="match status" value="1"/>
</dbReference>
<dbReference type="SUPFAM" id="SSF48726">
    <property type="entry name" value="Immunoglobulin"/>
    <property type="match status" value="2"/>
</dbReference>
<keyword evidence="6" id="KW-0393">Immunoglobulin domain</keyword>
<dbReference type="InterPro" id="IPR036179">
    <property type="entry name" value="Ig-like_dom_sf"/>
</dbReference>
<dbReference type="EMBL" id="JABFDY010000028">
    <property type="protein sequence ID" value="KAF7686677.1"/>
    <property type="molecule type" value="Genomic_DNA"/>
</dbReference>
<reference evidence="10" key="1">
    <citation type="submission" date="2020-08" db="EMBL/GenBank/DDBJ databases">
        <title>Chromosome-level assembly of Southern catfish (Silurus meridionalis) provides insights into visual adaptation to the nocturnal and benthic lifestyles.</title>
        <authorList>
            <person name="Zhang Y."/>
            <person name="Wang D."/>
            <person name="Peng Z."/>
        </authorList>
    </citation>
    <scope>NUCLEOTIDE SEQUENCE</scope>
    <source>
        <strain evidence="10">SWU-2019-XX</strain>
        <tissue evidence="10">Muscle</tissue>
    </source>
</reference>
<dbReference type="PROSITE" id="PS50835">
    <property type="entry name" value="IG_LIKE"/>
    <property type="match status" value="2"/>
</dbReference>
<keyword evidence="5" id="KW-0325">Glycoprotein</keyword>
<dbReference type="GO" id="GO:0009897">
    <property type="term" value="C:external side of plasma membrane"/>
    <property type="evidence" value="ECO:0007669"/>
    <property type="project" value="TreeGrafter"/>
</dbReference>
<comment type="subcellular location">
    <subcellularLocation>
        <location evidence="1">Membrane</location>
    </subcellularLocation>
</comment>
<dbReference type="InterPro" id="IPR007110">
    <property type="entry name" value="Ig-like_dom"/>
</dbReference>
<evidence type="ECO:0000259" key="9">
    <source>
        <dbReference type="PROSITE" id="PS50835"/>
    </source>
</evidence>
<evidence type="ECO:0000313" key="10">
    <source>
        <dbReference type="EMBL" id="KAF7686677.1"/>
    </source>
</evidence>